<evidence type="ECO:0008006" key="3">
    <source>
        <dbReference type="Google" id="ProtNLM"/>
    </source>
</evidence>
<proteinExistence type="predicted"/>
<accession>A0A085ASD0</accession>
<dbReference type="eggNOG" id="ENOG503442G">
    <property type="taxonomic scope" value="Bacteria"/>
</dbReference>
<gene>
    <name evidence="1" type="ORF">GTGU_00167</name>
</gene>
<reference evidence="2" key="1">
    <citation type="submission" date="2014-05" db="EMBL/GenBank/DDBJ databases">
        <title>ATOL: Assembling a taxonomically balanced genome-scale reconstruction of the evolutionary history of the Enterobacteriaceae.</title>
        <authorList>
            <person name="Plunkett G. III"/>
            <person name="Neeno-Eckwall E.C."/>
            <person name="Glasner J.D."/>
            <person name="Perna N.T."/>
        </authorList>
    </citation>
    <scope>NUCLEOTIDE SEQUENCE [LARGE SCALE GENOMIC DNA]</scope>
    <source>
        <strain evidence="2">ATCC 49490</strain>
    </source>
</reference>
<comment type="caution">
    <text evidence="1">The sequence shown here is derived from an EMBL/GenBank/DDBJ whole genome shotgun (WGS) entry which is preliminary data.</text>
</comment>
<dbReference type="Proteomes" id="UP000028630">
    <property type="component" value="Unassembled WGS sequence"/>
</dbReference>
<sequence>MVMTREEIWDMLLLVRMAYKDSLEGKSISFTGVNGRSITNHDPDAIREEIRYWEKLWAAANRRGGNVKLAHFR</sequence>
<keyword evidence="2" id="KW-1185">Reference proteome</keyword>
<organism evidence="1 2">
    <name type="scientific">Trabulsiella guamensis ATCC 49490</name>
    <dbReference type="NCBI Taxonomy" id="1005994"/>
    <lineage>
        <taxon>Bacteria</taxon>
        <taxon>Pseudomonadati</taxon>
        <taxon>Pseudomonadota</taxon>
        <taxon>Gammaproteobacteria</taxon>
        <taxon>Enterobacterales</taxon>
        <taxon>Enterobacteriaceae</taxon>
        <taxon>Trabulsiella</taxon>
    </lineage>
</organism>
<dbReference type="EMBL" id="JMTB01000011">
    <property type="protein sequence ID" value="KFC13125.1"/>
    <property type="molecule type" value="Genomic_DNA"/>
</dbReference>
<evidence type="ECO:0000313" key="1">
    <source>
        <dbReference type="EMBL" id="KFC13125.1"/>
    </source>
</evidence>
<name>A0A085ASD0_9ENTR</name>
<protein>
    <recommendedName>
        <fullName evidence="3">Phage protein</fullName>
    </recommendedName>
</protein>
<evidence type="ECO:0000313" key="2">
    <source>
        <dbReference type="Proteomes" id="UP000028630"/>
    </source>
</evidence>
<dbReference type="AlphaFoldDB" id="A0A085ASD0"/>